<gene>
    <name evidence="20" type="ORF">OS493_030973</name>
</gene>
<feature type="domain" description="Ig-like" evidence="19">
    <location>
        <begin position="72"/>
        <end position="153"/>
    </location>
</feature>
<evidence type="ECO:0000256" key="8">
    <source>
        <dbReference type="ARBA" id="ARBA00022741"/>
    </source>
</evidence>
<keyword evidence="10" id="KW-0067">ATP-binding</keyword>
<name>A0A9W9ZJV9_9CNID</name>
<dbReference type="InterPro" id="IPR013783">
    <property type="entry name" value="Ig-like_fold"/>
</dbReference>
<sequence length="546" mass="55617">MAEKLVLLICTVAFMRVEIINQRVHSVEDLLAEDRQDAVKVSTDASSFKHTEGVESVGECDKKERDATEAPPRVQLAPGPTYAKSGQNVTLPKCHVTGFPAPIITWRKLPGSLLKYKTVQDGGVLTVVGAEKHDIGSYVCNAKNYLGEASAVTSLVVWSVPKFNTKPPETLNKLTGDELSLSCSATGDPPPIISWKRANGAWEEERMKVHGGSLKISSLTESDSGIYICEAKVPYYTIEARTELVITSRYFNFTSNGGKGRSGIIQKFTVPRSSRYEIKAWGARGGTHSYNYGYNPGTYYGGKGAFKEGTFRLTKGTVLNIVVGQRGGDSVEVKDGRSTTRTAAELGLSVEDNAGTGGGGGSFVYTTSNVLLLAAGGGGGASGGYNGVDGQAGTSGTSSAGKDSSEVRKGGTGGQPGECNTAGASHHGGVGAGWFAQGCARATSSDGERGGSRAQGWIGGEAGTMNSGNNGGPAPGAVGGFGGGGGGSEDNGASGGGGGYSGGGSGIHPNQAGGGGGSYCSGDSCSGVTGGNVKDVGLVQIVVLSF</sequence>
<dbReference type="GO" id="GO:0004714">
    <property type="term" value="F:transmembrane receptor protein tyrosine kinase activity"/>
    <property type="evidence" value="ECO:0007669"/>
    <property type="project" value="UniProtKB-EC"/>
</dbReference>
<dbReference type="Proteomes" id="UP001163046">
    <property type="component" value="Unassembled WGS sequence"/>
</dbReference>
<evidence type="ECO:0000256" key="2">
    <source>
        <dbReference type="ARBA" id="ARBA00011902"/>
    </source>
</evidence>
<evidence type="ECO:0000259" key="19">
    <source>
        <dbReference type="PROSITE" id="PS50835"/>
    </source>
</evidence>
<dbReference type="PANTHER" id="PTHR12231:SF253">
    <property type="entry name" value="DPR-INTERACTING PROTEIN ETA, ISOFORM B-RELATED"/>
    <property type="match status" value="1"/>
</dbReference>
<evidence type="ECO:0000256" key="3">
    <source>
        <dbReference type="ARBA" id="ARBA00022475"/>
    </source>
</evidence>
<dbReference type="Gene3D" id="2.60.40.10">
    <property type="entry name" value="Immunoglobulins"/>
    <property type="match status" value="2"/>
</dbReference>
<dbReference type="EMBL" id="MU825907">
    <property type="protein sequence ID" value="KAJ7383086.1"/>
    <property type="molecule type" value="Genomic_DNA"/>
</dbReference>
<dbReference type="PANTHER" id="PTHR12231">
    <property type="entry name" value="CTX-RELATED TYPE I TRANSMEMBRANE PROTEIN"/>
    <property type="match status" value="1"/>
</dbReference>
<evidence type="ECO:0000256" key="11">
    <source>
        <dbReference type="ARBA" id="ARBA00022989"/>
    </source>
</evidence>
<dbReference type="Pfam" id="PF12810">
    <property type="entry name" value="ALK_LTK_GRD"/>
    <property type="match status" value="1"/>
</dbReference>
<keyword evidence="12" id="KW-0472">Membrane</keyword>
<comment type="caution">
    <text evidence="20">The sequence shown here is derived from an EMBL/GenBank/DDBJ whole genome shotgun (WGS) entry which is preliminary data.</text>
</comment>
<keyword evidence="9" id="KW-0418">Kinase</keyword>
<evidence type="ECO:0000256" key="7">
    <source>
        <dbReference type="ARBA" id="ARBA00022737"/>
    </source>
</evidence>
<keyword evidence="4" id="KW-0808">Transferase</keyword>
<feature type="compositionally biased region" description="Gly residues" evidence="18">
    <location>
        <begin position="469"/>
        <end position="504"/>
    </location>
</feature>
<dbReference type="SMART" id="SM00408">
    <property type="entry name" value="IGc2"/>
    <property type="match status" value="2"/>
</dbReference>
<keyword evidence="5" id="KW-0812">Transmembrane</keyword>
<evidence type="ECO:0000256" key="9">
    <source>
        <dbReference type="ARBA" id="ARBA00022777"/>
    </source>
</evidence>
<evidence type="ECO:0000256" key="4">
    <source>
        <dbReference type="ARBA" id="ARBA00022679"/>
    </source>
</evidence>
<keyword evidence="6" id="KW-0732">Signal</keyword>
<dbReference type="GO" id="GO:0005886">
    <property type="term" value="C:plasma membrane"/>
    <property type="evidence" value="ECO:0007669"/>
    <property type="project" value="UniProtKB-SubCell"/>
</dbReference>
<accession>A0A9W9ZJV9</accession>
<dbReference type="OrthoDB" id="5986421at2759"/>
<dbReference type="InterPro" id="IPR051170">
    <property type="entry name" value="Neural/epithelial_adhesion"/>
</dbReference>
<keyword evidence="11" id="KW-1133">Transmembrane helix</keyword>
<keyword evidence="16" id="KW-0325">Glycoprotein</keyword>
<feature type="domain" description="Ig-like" evidence="19">
    <location>
        <begin position="161"/>
        <end position="247"/>
    </location>
</feature>
<protein>
    <recommendedName>
        <fullName evidence="2">receptor protein-tyrosine kinase</fullName>
        <ecNumber evidence="2">2.7.10.1</ecNumber>
    </recommendedName>
</protein>
<evidence type="ECO:0000256" key="6">
    <source>
        <dbReference type="ARBA" id="ARBA00022729"/>
    </source>
</evidence>
<feature type="region of interest" description="Disordered" evidence="18">
    <location>
        <begin position="442"/>
        <end position="504"/>
    </location>
</feature>
<evidence type="ECO:0000256" key="15">
    <source>
        <dbReference type="ARBA" id="ARBA00023170"/>
    </source>
</evidence>
<evidence type="ECO:0000256" key="12">
    <source>
        <dbReference type="ARBA" id="ARBA00023136"/>
    </source>
</evidence>
<evidence type="ECO:0000313" key="21">
    <source>
        <dbReference type="Proteomes" id="UP001163046"/>
    </source>
</evidence>
<reference evidence="20" key="1">
    <citation type="submission" date="2023-01" db="EMBL/GenBank/DDBJ databases">
        <title>Genome assembly of the deep-sea coral Lophelia pertusa.</title>
        <authorList>
            <person name="Herrera S."/>
            <person name="Cordes E."/>
        </authorList>
    </citation>
    <scope>NUCLEOTIDE SEQUENCE</scope>
    <source>
        <strain evidence="20">USNM1676648</strain>
        <tissue evidence="20">Polyp</tissue>
    </source>
</reference>
<evidence type="ECO:0000256" key="13">
    <source>
        <dbReference type="ARBA" id="ARBA00023137"/>
    </source>
</evidence>
<feature type="compositionally biased region" description="Basic and acidic residues" evidence="18">
    <location>
        <begin position="50"/>
        <end position="68"/>
    </location>
</feature>
<feature type="region of interest" description="Disordered" evidence="18">
    <location>
        <begin position="390"/>
        <end position="425"/>
    </location>
</feature>
<dbReference type="SMART" id="SM00409">
    <property type="entry name" value="IG"/>
    <property type="match status" value="2"/>
</dbReference>
<evidence type="ECO:0000256" key="10">
    <source>
        <dbReference type="ARBA" id="ARBA00022840"/>
    </source>
</evidence>
<dbReference type="Pfam" id="PF13927">
    <property type="entry name" value="Ig_3"/>
    <property type="match status" value="2"/>
</dbReference>
<evidence type="ECO:0000256" key="18">
    <source>
        <dbReference type="SAM" id="MobiDB-lite"/>
    </source>
</evidence>
<evidence type="ECO:0000256" key="14">
    <source>
        <dbReference type="ARBA" id="ARBA00023157"/>
    </source>
</evidence>
<dbReference type="GO" id="GO:0005524">
    <property type="term" value="F:ATP binding"/>
    <property type="evidence" value="ECO:0007669"/>
    <property type="project" value="UniProtKB-KW"/>
</dbReference>
<comment type="subcellular location">
    <subcellularLocation>
        <location evidence="1">Cell membrane</location>
        <topology evidence="1">Single-pass type I membrane protein</topology>
    </subcellularLocation>
</comment>
<dbReference type="PROSITE" id="PS50835">
    <property type="entry name" value="IG_LIKE"/>
    <property type="match status" value="2"/>
</dbReference>
<feature type="compositionally biased region" description="Low complexity" evidence="18">
    <location>
        <begin position="390"/>
        <end position="402"/>
    </location>
</feature>
<keyword evidence="14" id="KW-1015">Disulfide bond</keyword>
<dbReference type="InterPro" id="IPR007110">
    <property type="entry name" value="Ig-like_dom"/>
</dbReference>
<keyword evidence="7" id="KW-0677">Repeat</keyword>
<keyword evidence="13" id="KW-0829">Tyrosine-protein kinase</keyword>
<evidence type="ECO:0000256" key="16">
    <source>
        <dbReference type="ARBA" id="ARBA00023180"/>
    </source>
</evidence>
<dbReference type="InterPro" id="IPR003598">
    <property type="entry name" value="Ig_sub2"/>
</dbReference>
<dbReference type="AlphaFoldDB" id="A0A9W9ZJV9"/>
<keyword evidence="3" id="KW-1003">Cell membrane</keyword>
<evidence type="ECO:0000256" key="17">
    <source>
        <dbReference type="ARBA" id="ARBA00023319"/>
    </source>
</evidence>
<keyword evidence="15" id="KW-0675">Receptor</keyword>
<keyword evidence="8" id="KW-0547">Nucleotide-binding</keyword>
<dbReference type="SUPFAM" id="SSF48726">
    <property type="entry name" value="Immunoglobulin"/>
    <property type="match status" value="2"/>
</dbReference>
<evidence type="ECO:0000256" key="1">
    <source>
        <dbReference type="ARBA" id="ARBA00004251"/>
    </source>
</evidence>
<feature type="region of interest" description="Disordered" evidence="18">
    <location>
        <begin position="50"/>
        <end position="81"/>
    </location>
</feature>
<evidence type="ECO:0000256" key="5">
    <source>
        <dbReference type="ARBA" id="ARBA00022692"/>
    </source>
</evidence>
<evidence type="ECO:0000313" key="20">
    <source>
        <dbReference type="EMBL" id="KAJ7383086.1"/>
    </source>
</evidence>
<proteinExistence type="predicted"/>
<keyword evidence="17" id="KW-0393">Immunoglobulin domain</keyword>
<dbReference type="InterPro" id="IPR055163">
    <property type="entry name" value="ALK/LTK-like_GRD"/>
</dbReference>
<organism evidence="20 21">
    <name type="scientific">Desmophyllum pertusum</name>
    <dbReference type="NCBI Taxonomy" id="174260"/>
    <lineage>
        <taxon>Eukaryota</taxon>
        <taxon>Metazoa</taxon>
        <taxon>Cnidaria</taxon>
        <taxon>Anthozoa</taxon>
        <taxon>Hexacorallia</taxon>
        <taxon>Scleractinia</taxon>
        <taxon>Caryophylliina</taxon>
        <taxon>Caryophylliidae</taxon>
        <taxon>Desmophyllum</taxon>
    </lineage>
</organism>
<dbReference type="InterPro" id="IPR036179">
    <property type="entry name" value="Ig-like_dom_sf"/>
</dbReference>
<dbReference type="EC" id="2.7.10.1" evidence="2"/>
<keyword evidence="21" id="KW-1185">Reference proteome</keyword>
<dbReference type="InterPro" id="IPR003599">
    <property type="entry name" value="Ig_sub"/>
</dbReference>